<evidence type="ECO:0000313" key="8">
    <source>
        <dbReference type="EMBL" id="KML47633.1"/>
    </source>
</evidence>
<dbReference type="Pfam" id="PF02770">
    <property type="entry name" value="Acyl-CoA_dh_M"/>
    <property type="match status" value="1"/>
</dbReference>
<gene>
    <name evidence="8" type="ORF">VL15_31590</name>
</gene>
<dbReference type="Gene3D" id="2.40.110.10">
    <property type="entry name" value="Butyryl-CoA Dehydrogenase, subunit A, domain 2"/>
    <property type="match status" value="1"/>
</dbReference>
<dbReference type="PATRIC" id="fig|292.27.peg.7190"/>
<dbReference type="Pfam" id="PF02771">
    <property type="entry name" value="Acyl-CoA_dh_N"/>
    <property type="match status" value="1"/>
</dbReference>
<organism evidence="8 9">
    <name type="scientific">Burkholderia cepacia</name>
    <name type="common">Pseudomonas cepacia</name>
    <dbReference type="NCBI Taxonomy" id="292"/>
    <lineage>
        <taxon>Bacteria</taxon>
        <taxon>Pseudomonadati</taxon>
        <taxon>Pseudomonadota</taxon>
        <taxon>Betaproteobacteria</taxon>
        <taxon>Burkholderiales</taxon>
        <taxon>Burkholderiaceae</taxon>
        <taxon>Burkholderia</taxon>
        <taxon>Burkholderia cepacia complex</taxon>
    </lineage>
</organism>
<dbReference type="SUPFAM" id="SSF47203">
    <property type="entry name" value="Acyl-CoA dehydrogenase C-terminal domain-like"/>
    <property type="match status" value="1"/>
</dbReference>
<dbReference type="RefSeq" id="WP_048250706.1">
    <property type="nucleotide sequence ID" value="NZ_LDWR01000060.1"/>
</dbReference>
<dbReference type="PANTHER" id="PTHR43884">
    <property type="entry name" value="ACYL-COA DEHYDROGENASE"/>
    <property type="match status" value="1"/>
</dbReference>
<sequence length="382" mass="40628">MTLTASEAQPTTTATYRDIAERHARSAPSGAFHRDVWDALSDAGLWRLPVPRELGGAGRTWHDFVDAFEAVAAALRSVGFAIALANQATLIRAIVAYGSDAQRARHLPPLLSGAIGATAISERGTGTEVRALETCLVRDGDHYRLDGHKYNISHAPEARLMMIVATLTGDAKPATALVLIDPERAGVQRSAPQATLGVADLPIGDFALSGVRVDADELLGAPRDGLRLLMDIASMNRALFGLLCANVTQPFLADALAYTGARKTLGVAMDAHQHVQRRLVDVQVGIERTRWTARAALDQLVGQRPEALANCSIAKLAGARDLAQAALHLLAIHGSDGYRRGPLATFVADALAMGSAGGTEEMHYRNIFSQMQRRAAATARAA</sequence>
<comment type="cofactor">
    <cofactor evidence="1">
        <name>FAD</name>
        <dbReference type="ChEBI" id="CHEBI:57692"/>
    </cofactor>
</comment>
<comment type="similarity">
    <text evidence="2">Belongs to the acyl-CoA dehydrogenase family.</text>
</comment>
<reference evidence="8 9" key="1">
    <citation type="submission" date="2015-05" db="EMBL/GenBank/DDBJ databases">
        <title>Draft genome of Burkholderia cepacia LK29.</title>
        <authorList>
            <person name="Chan X.Y."/>
        </authorList>
    </citation>
    <scope>NUCLEOTIDE SEQUENCE [LARGE SCALE GENOMIC DNA]</scope>
    <source>
        <strain evidence="8 9">LK29</strain>
    </source>
</reference>
<dbReference type="InterPro" id="IPR009075">
    <property type="entry name" value="AcylCo_DH/oxidase_C"/>
</dbReference>
<accession>A0A0J5W9K9</accession>
<dbReference type="InterPro" id="IPR009100">
    <property type="entry name" value="AcylCoA_DH/oxidase_NM_dom_sf"/>
</dbReference>
<name>A0A0J5W9K9_BURCE</name>
<dbReference type="Gene3D" id="1.20.140.10">
    <property type="entry name" value="Butyryl-CoA Dehydrogenase, subunit A, domain 3"/>
    <property type="match status" value="1"/>
</dbReference>
<evidence type="ECO:0000256" key="2">
    <source>
        <dbReference type="ARBA" id="ARBA00009347"/>
    </source>
</evidence>
<evidence type="ECO:0000259" key="7">
    <source>
        <dbReference type="Pfam" id="PF02771"/>
    </source>
</evidence>
<dbReference type="Proteomes" id="UP000036338">
    <property type="component" value="Unassembled WGS sequence"/>
</dbReference>
<dbReference type="InterPro" id="IPR046373">
    <property type="entry name" value="Acyl-CoA_Oxase/DH_mid-dom_sf"/>
</dbReference>
<dbReference type="SUPFAM" id="SSF56645">
    <property type="entry name" value="Acyl-CoA dehydrogenase NM domain-like"/>
    <property type="match status" value="1"/>
</dbReference>
<feature type="domain" description="Acyl-CoA oxidase/dehydrogenase middle" evidence="6">
    <location>
        <begin position="117"/>
        <end position="210"/>
    </location>
</feature>
<dbReference type="GO" id="GO:0050660">
    <property type="term" value="F:flavin adenine dinucleotide binding"/>
    <property type="evidence" value="ECO:0007669"/>
    <property type="project" value="InterPro"/>
</dbReference>
<dbReference type="PANTHER" id="PTHR43884:SF12">
    <property type="entry name" value="ISOVALERYL-COA DEHYDROGENASE, MITOCHONDRIAL-RELATED"/>
    <property type="match status" value="1"/>
</dbReference>
<keyword evidence="4" id="KW-0274">FAD</keyword>
<dbReference type="InterPro" id="IPR006091">
    <property type="entry name" value="Acyl-CoA_Oxase/DH_mid-dom"/>
</dbReference>
<dbReference type="AlphaFoldDB" id="A0A0J5W9K9"/>
<protein>
    <submittedName>
        <fullName evidence="8">Acyl-CoA dehydrogenase</fullName>
    </submittedName>
</protein>
<keyword evidence="3" id="KW-0285">Flavoprotein</keyword>
<feature type="domain" description="Acyl-CoA dehydrogenase/oxidase C-terminal" evidence="5">
    <location>
        <begin position="224"/>
        <end position="369"/>
    </location>
</feature>
<proteinExistence type="inferred from homology"/>
<evidence type="ECO:0000313" key="9">
    <source>
        <dbReference type="Proteomes" id="UP000036338"/>
    </source>
</evidence>
<dbReference type="InterPro" id="IPR036250">
    <property type="entry name" value="AcylCo_DH-like_C"/>
</dbReference>
<evidence type="ECO:0000259" key="5">
    <source>
        <dbReference type="Pfam" id="PF00441"/>
    </source>
</evidence>
<evidence type="ECO:0000256" key="4">
    <source>
        <dbReference type="ARBA" id="ARBA00022827"/>
    </source>
</evidence>
<dbReference type="Gene3D" id="1.10.540.10">
    <property type="entry name" value="Acyl-CoA dehydrogenase/oxidase, N-terminal domain"/>
    <property type="match status" value="1"/>
</dbReference>
<comment type="caution">
    <text evidence="8">The sequence shown here is derived from an EMBL/GenBank/DDBJ whole genome shotgun (WGS) entry which is preliminary data.</text>
</comment>
<dbReference type="EMBL" id="LDWR01000060">
    <property type="protein sequence ID" value="KML47633.1"/>
    <property type="molecule type" value="Genomic_DNA"/>
</dbReference>
<feature type="domain" description="Acyl-CoA dehydrogenase/oxidase N-terminal" evidence="7">
    <location>
        <begin position="18"/>
        <end position="113"/>
    </location>
</feature>
<dbReference type="InterPro" id="IPR037069">
    <property type="entry name" value="AcylCoA_DH/ox_N_sf"/>
</dbReference>
<dbReference type="GO" id="GO:0003995">
    <property type="term" value="F:acyl-CoA dehydrogenase activity"/>
    <property type="evidence" value="ECO:0007669"/>
    <property type="project" value="TreeGrafter"/>
</dbReference>
<dbReference type="CDD" id="cd00567">
    <property type="entry name" value="ACAD"/>
    <property type="match status" value="1"/>
</dbReference>
<dbReference type="Pfam" id="PF00441">
    <property type="entry name" value="Acyl-CoA_dh_1"/>
    <property type="match status" value="1"/>
</dbReference>
<dbReference type="InterPro" id="IPR013786">
    <property type="entry name" value="AcylCoA_DH/ox_N"/>
</dbReference>
<evidence type="ECO:0000256" key="3">
    <source>
        <dbReference type="ARBA" id="ARBA00022630"/>
    </source>
</evidence>
<evidence type="ECO:0000259" key="6">
    <source>
        <dbReference type="Pfam" id="PF02770"/>
    </source>
</evidence>
<evidence type="ECO:0000256" key="1">
    <source>
        <dbReference type="ARBA" id="ARBA00001974"/>
    </source>
</evidence>